<dbReference type="AlphaFoldDB" id="A0A917FQS7"/>
<reference evidence="1" key="2">
    <citation type="submission" date="2020-09" db="EMBL/GenBank/DDBJ databases">
        <authorList>
            <person name="Sun Q."/>
            <person name="Zhou Y."/>
        </authorList>
    </citation>
    <scope>NUCLEOTIDE SEQUENCE</scope>
    <source>
        <strain evidence="1">CGMCC 1.16134</strain>
    </source>
</reference>
<organism evidence="1 2">
    <name type="scientific">Paenibacillus albidus</name>
    <dbReference type="NCBI Taxonomy" id="2041023"/>
    <lineage>
        <taxon>Bacteria</taxon>
        <taxon>Bacillati</taxon>
        <taxon>Bacillota</taxon>
        <taxon>Bacilli</taxon>
        <taxon>Bacillales</taxon>
        <taxon>Paenibacillaceae</taxon>
        <taxon>Paenibacillus</taxon>
    </lineage>
</organism>
<dbReference type="Proteomes" id="UP000637643">
    <property type="component" value="Unassembled WGS sequence"/>
</dbReference>
<dbReference type="RefSeq" id="WP_189029547.1">
    <property type="nucleotide sequence ID" value="NZ_BMKR01000026.1"/>
</dbReference>
<evidence type="ECO:0000313" key="1">
    <source>
        <dbReference type="EMBL" id="GGF98170.1"/>
    </source>
</evidence>
<gene>
    <name evidence="1" type="ORF">GCM10010912_48610</name>
</gene>
<protein>
    <submittedName>
        <fullName evidence="1">Uncharacterized protein</fullName>
    </submittedName>
</protein>
<comment type="caution">
    <text evidence="1">The sequence shown here is derived from an EMBL/GenBank/DDBJ whole genome shotgun (WGS) entry which is preliminary data.</text>
</comment>
<evidence type="ECO:0000313" key="2">
    <source>
        <dbReference type="Proteomes" id="UP000637643"/>
    </source>
</evidence>
<reference evidence="1" key="1">
    <citation type="journal article" date="2014" name="Int. J. Syst. Evol. Microbiol.">
        <title>Complete genome sequence of Corynebacterium casei LMG S-19264T (=DSM 44701T), isolated from a smear-ripened cheese.</title>
        <authorList>
            <consortium name="US DOE Joint Genome Institute (JGI-PGF)"/>
            <person name="Walter F."/>
            <person name="Albersmeier A."/>
            <person name="Kalinowski J."/>
            <person name="Ruckert C."/>
        </authorList>
    </citation>
    <scope>NUCLEOTIDE SEQUENCE</scope>
    <source>
        <strain evidence="1">CGMCC 1.16134</strain>
    </source>
</reference>
<dbReference type="EMBL" id="BMKR01000026">
    <property type="protein sequence ID" value="GGF98170.1"/>
    <property type="molecule type" value="Genomic_DNA"/>
</dbReference>
<proteinExistence type="predicted"/>
<name>A0A917FQS7_9BACL</name>
<accession>A0A917FQS7</accession>
<sequence>MKKLLPVSLPLISSYPYYAGPLAILASRGNHYIPWVLSNFIQLSIDNDYKLDFFQPWITWKPYECPFLDVQIINRDVFLRQQEQPSGIVEEIINAIDRGYYVYLKVNHRYLSISSNWYQQIDNAHELLIYGYCKVSESFQVADNFGGKYDFKSCPFDEFIQSCTFSPSFNIDHYNKIILMKPLENVFLGFDLLRVIDSLRDYIESRITEIRNDLSINWARNIVVGIRIYQKIEEYLESLIEQPDKKLDHRIFHVLWEHKCCMTRRIEYMRGNGLLTDDTILIQQKELETKALLFRNRALKYIVTKDVQIIQKIHKEINPFAIQEANLISHMIEHICDINSKTNYEHILGTDLNYNSCWFLAKSRETWRKVEFPR</sequence>
<keyword evidence="2" id="KW-1185">Reference proteome</keyword>